<dbReference type="GO" id="GO:0008610">
    <property type="term" value="P:lipid biosynthetic process"/>
    <property type="evidence" value="ECO:0007669"/>
    <property type="project" value="InterPro"/>
</dbReference>
<dbReference type="Proteomes" id="UP000054408">
    <property type="component" value="Unassembled WGS sequence"/>
</dbReference>
<proteinExistence type="predicted"/>
<organism evidence="3 4">
    <name type="scientific">Thecamonas trahens ATCC 50062</name>
    <dbReference type="NCBI Taxonomy" id="461836"/>
    <lineage>
        <taxon>Eukaryota</taxon>
        <taxon>Apusozoa</taxon>
        <taxon>Apusomonadida</taxon>
        <taxon>Apusomonadidae</taxon>
        <taxon>Thecamonas</taxon>
    </lineage>
</organism>
<accession>A0A0L0DS38</accession>
<keyword evidence="1" id="KW-0812">Transmembrane</keyword>
<evidence type="ECO:0000313" key="4">
    <source>
        <dbReference type="Proteomes" id="UP000054408"/>
    </source>
</evidence>
<dbReference type="Pfam" id="PF04116">
    <property type="entry name" value="FA_hydroxylase"/>
    <property type="match status" value="1"/>
</dbReference>
<dbReference type="AlphaFoldDB" id="A0A0L0DS38"/>
<keyword evidence="4" id="KW-1185">Reference proteome</keyword>
<feature type="domain" description="Fatty acid hydroxylase" evidence="2">
    <location>
        <begin position="195"/>
        <end position="290"/>
    </location>
</feature>
<evidence type="ECO:0000313" key="3">
    <source>
        <dbReference type="EMBL" id="KNC55057.1"/>
    </source>
</evidence>
<evidence type="ECO:0000259" key="2">
    <source>
        <dbReference type="Pfam" id="PF04116"/>
    </source>
</evidence>
<keyword evidence="1" id="KW-0472">Membrane</keyword>
<sequence length="313" mass="32922">MLENVVVGVVLAVCVVAGCGSESVLSSASFVAAVSGGPCLAYLATVLVLAVVDMDGRWARYRLTSTTPRWSLYLGPLPAVVADVVLLEAPLMVAWRALASETMTRAVSASALWALAMEKTIAKVPPDGSAACALAGLGRNATVVVGRLAGCALDECWDGQTATAAAMAGGVEVVGLLSVLDEAVGWAVVVGVVYVVAMVNDGLASLVHEGMHAWKQMYVWVHKTHHLPLTQWCAATIDDHWVERVVVEGLVFRIGVLAFLPVVPPVAVTLVYAANYVQAAINHSGLYIPADVAPWWLPWGRQLLRGRGDGGPH</sequence>
<evidence type="ECO:0000256" key="1">
    <source>
        <dbReference type="SAM" id="Phobius"/>
    </source>
</evidence>
<reference evidence="3 4" key="1">
    <citation type="submission" date="2010-05" db="EMBL/GenBank/DDBJ databases">
        <title>The Genome Sequence of Thecamonas trahens ATCC 50062.</title>
        <authorList>
            <consortium name="The Broad Institute Genome Sequencing Platform"/>
            <person name="Russ C."/>
            <person name="Cuomo C."/>
            <person name="Shea T."/>
            <person name="Young S.K."/>
            <person name="Zeng Q."/>
            <person name="Koehrsen M."/>
            <person name="Haas B."/>
            <person name="Borodovsky M."/>
            <person name="Guigo R."/>
            <person name="Alvarado L."/>
            <person name="Berlin A."/>
            <person name="Bochicchio J."/>
            <person name="Borenstein D."/>
            <person name="Chapman S."/>
            <person name="Chen Z."/>
            <person name="Freedman E."/>
            <person name="Gellesch M."/>
            <person name="Goldberg J."/>
            <person name="Griggs A."/>
            <person name="Gujja S."/>
            <person name="Heilman E."/>
            <person name="Heiman D."/>
            <person name="Hepburn T."/>
            <person name="Howarth C."/>
            <person name="Jen D."/>
            <person name="Larson L."/>
            <person name="Mehta T."/>
            <person name="Park D."/>
            <person name="Pearson M."/>
            <person name="Roberts A."/>
            <person name="Saif S."/>
            <person name="Shenoy N."/>
            <person name="Sisk P."/>
            <person name="Stolte C."/>
            <person name="Sykes S."/>
            <person name="Thomson T."/>
            <person name="Walk T."/>
            <person name="White J."/>
            <person name="Yandava C."/>
            <person name="Burger G."/>
            <person name="Gray M.W."/>
            <person name="Holland P.W.H."/>
            <person name="King N."/>
            <person name="Lang F.B.F."/>
            <person name="Roger A.J."/>
            <person name="Ruiz-Trillo I."/>
            <person name="Lander E."/>
            <person name="Nusbaum C."/>
        </authorList>
    </citation>
    <scope>NUCLEOTIDE SEQUENCE [LARGE SCALE GENOMIC DNA]</scope>
    <source>
        <strain evidence="3 4">ATCC 50062</strain>
    </source>
</reference>
<feature type="transmembrane region" description="Helical" evidence="1">
    <location>
        <begin position="72"/>
        <end position="95"/>
    </location>
</feature>
<protein>
    <recommendedName>
        <fullName evidence="2">Fatty acid hydroxylase domain-containing protein</fullName>
    </recommendedName>
</protein>
<dbReference type="GO" id="GO:0005506">
    <property type="term" value="F:iron ion binding"/>
    <property type="evidence" value="ECO:0007669"/>
    <property type="project" value="InterPro"/>
</dbReference>
<dbReference type="RefSeq" id="XP_013753361.1">
    <property type="nucleotide sequence ID" value="XM_013897907.1"/>
</dbReference>
<dbReference type="InterPro" id="IPR006694">
    <property type="entry name" value="Fatty_acid_hydroxylase"/>
</dbReference>
<feature type="transmembrane region" description="Helical" evidence="1">
    <location>
        <begin position="183"/>
        <end position="207"/>
    </location>
</feature>
<name>A0A0L0DS38_THETB</name>
<keyword evidence="1" id="KW-1133">Transmembrane helix</keyword>
<gene>
    <name evidence="3" type="ORF">AMSG_10653</name>
</gene>
<feature type="transmembrane region" description="Helical" evidence="1">
    <location>
        <begin position="31"/>
        <end position="52"/>
    </location>
</feature>
<dbReference type="GeneID" id="25568824"/>
<dbReference type="EMBL" id="GL349494">
    <property type="protein sequence ID" value="KNC55057.1"/>
    <property type="molecule type" value="Genomic_DNA"/>
</dbReference>
<dbReference type="GO" id="GO:0016491">
    <property type="term" value="F:oxidoreductase activity"/>
    <property type="evidence" value="ECO:0007669"/>
    <property type="project" value="InterPro"/>
</dbReference>